<protein>
    <submittedName>
        <fullName evidence="9">Chromosome partitioning protein</fullName>
    </submittedName>
</protein>
<evidence type="ECO:0000259" key="8">
    <source>
        <dbReference type="Pfam" id="PF13614"/>
    </source>
</evidence>
<sequence length="471" mass="49771">MTLHDAVLAVRKHWLWVLAPILVLTLGIGYLSERAEPVYRARTALFVALTVGDSASDLNQGSNYTQAQMLSFAELASLPIVLDPVVEELGLTTSARALAGSISATTLNGTSILNIAVTNPSPQVAADIANAVAGELTTVIAQVAPTTTEGTASIRATIVDQAVAPKRPASPNVERNVIAAALAGLILGLAAAYVRQAFDTRVRRPEELEAAIDVPLLGVVRGVRRSELEVRVGDAVLNGPQAEEFRRLRTNLQMVGERGAPRMFAVSSAVEGEGKTHTNLRLAFSLAAAGDRVLVIDADLRRPAVADRLGLEGAAGLTECLVGRAEFDEVVQHLGDGPSILASGATPPNPGELLASKEFAALLEQVADEYDAVFIDTPPLLPVADAVVVSRQVAGLILVVDAHKARRPQLTRAVDAVHRGGGRVVGAVLNRSRTAQEESYVYGSPSRRTRRWPRSERVDGAHTRAKAGQTG</sequence>
<evidence type="ECO:0000256" key="2">
    <source>
        <dbReference type="ARBA" id="ARBA00022741"/>
    </source>
</evidence>
<evidence type="ECO:0000256" key="7">
    <source>
        <dbReference type="SAM" id="Phobius"/>
    </source>
</evidence>
<keyword evidence="10" id="KW-1185">Reference proteome</keyword>
<dbReference type="Pfam" id="PF13614">
    <property type="entry name" value="AAA_31"/>
    <property type="match status" value="1"/>
</dbReference>
<feature type="transmembrane region" description="Helical" evidence="7">
    <location>
        <begin position="176"/>
        <end position="194"/>
    </location>
</feature>
<keyword evidence="3" id="KW-0418">Kinase</keyword>
<dbReference type="CDD" id="cd05387">
    <property type="entry name" value="BY-kinase"/>
    <property type="match status" value="1"/>
</dbReference>
<dbReference type="GO" id="GO:0004715">
    <property type="term" value="F:non-membrane spanning protein tyrosine kinase activity"/>
    <property type="evidence" value="ECO:0007669"/>
    <property type="project" value="UniProtKB-EC"/>
</dbReference>
<feature type="transmembrane region" description="Helical" evidence="7">
    <location>
        <begin position="13"/>
        <end position="32"/>
    </location>
</feature>
<accession>A0A4Y3KN56</accession>
<dbReference type="InterPro" id="IPR050445">
    <property type="entry name" value="Bact_polysacc_biosynth/exp"/>
</dbReference>
<evidence type="ECO:0000256" key="5">
    <source>
        <dbReference type="ARBA" id="ARBA00023137"/>
    </source>
</evidence>
<dbReference type="PANTHER" id="PTHR32309">
    <property type="entry name" value="TYROSINE-PROTEIN KINASE"/>
    <property type="match status" value="1"/>
</dbReference>
<dbReference type="InterPro" id="IPR027417">
    <property type="entry name" value="P-loop_NTPase"/>
</dbReference>
<dbReference type="SUPFAM" id="SSF52540">
    <property type="entry name" value="P-loop containing nucleoside triphosphate hydrolases"/>
    <property type="match status" value="1"/>
</dbReference>
<dbReference type="GO" id="GO:0005886">
    <property type="term" value="C:plasma membrane"/>
    <property type="evidence" value="ECO:0007669"/>
    <property type="project" value="TreeGrafter"/>
</dbReference>
<feature type="region of interest" description="Disordered" evidence="6">
    <location>
        <begin position="439"/>
        <end position="471"/>
    </location>
</feature>
<gene>
    <name evidence="9" type="ORF">CGE01nite_30920</name>
</gene>
<dbReference type="Gene3D" id="3.40.50.300">
    <property type="entry name" value="P-loop containing nucleotide triphosphate hydrolases"/>
    <property type="match status" value="1"/>
</dbReference>
<evidence type="ECO:0000256" key="4">
    <source>
        <dbReference type="ARBA" id="ARBA00022840"/>
    </source>
</evidence>
<dbReference type="PANTHER" id="PTHR32309:SF31">
    <property type="entry name" value="CAPSULAR EXOPOLYSACCHARIDE FAMILY"/>
    <property type="match status" value="1"/>
</dbReference>
<keyword evidence="1" id="KW-0808">Transferase</keyword>
<reference evidence="9 10" key="1">
    <citation type="submission" date="2019-06" db="EMBL/GenBank/DDBJ databases">
        <title>Whole genome shotgun sequence of Cellulomonas gelida NBRC 3748.</title>
        <authorList>
            <person name="Hosoyama A."/>
            <person name="Uohara A."/>
            <person name="Ohji S."/>
            <person name="Ichikawa N."/>
        </authorList>
    </citation>
    <scope>NUCLEOTIDE SEQUENCE [LARGE SCALE GENOMIC DNA]</scope>
    <source>
        <strain evidence="9 10">NBRC 3748</strain>
    </source>
</reference>
<comment type="caution">
    <text evidence="9">The sequence shown here is derived from an EMBL/GenBank/DDBJ whole genome shotgun (WGS) entry which is preliminary data.</text>
</comment>
<proteinExistence type="predicted"/>
<dbReference type="NCBIfam" id="TIGR01007">
    <property type="entry name" value="eps_fam"/>
    <property type="match status" value="1"/>
</dbReference>
<keyword evidence="7" id="KW-1133">Transmembrane helix</keyword>
<keyword evidence="7" id="KW-0812">Transmembrane</keyword>
<organism evidence="9 10">
    <name type="scientific">Cellulomonas gelida</name>
    <dbReference type="NCBI Taxonomy" id="1712"/>
    <lineage>
        <taxon>Bacteria</taxon>
        <taxon>Bacillati</taxon>
        <taxon>Actinomycetota</taxon>
        <taxon>Actinomycetes</taxon>
        <taxon>Micrococcales</taxon>
        <taxon>Cellulomonadaceae</taxon>
        <taxon>Cellulomonas</taxon>
    </lineage>
</organism>
<dbReference type="GO" id="GO:0005524">
    <property type="term" value="F:ATP binding"/>
    <property type="evidence" value="ECO:0007669"/>
    <property type="project" value="UniProtKB-KW"/>
</dbReference>
<dbReference type="OrthoDB" id="9812433at2"/>
<dbReference type="InterPro" id="IPR025669">
    <property type="entry name" value="AAA_dom"/>
</dbReference>
<dbReference type="EMBL" id="BJLQ01000054">
    <property type="protein sequence ID" value="GEA85841.1"/>
    <property type="molecule type" value="Genomic_DNA"/>
</dbReference>
<evidence type="ECO:0000313" key="9">
    <source>
        <dbReference type="EMBL" id="GEA85841.1"/>
    </source>
</evidence>
<dbReference type="AlphaFoldDB" id="A0A4Y3KN56"/>
<keyword evidence="7" id="KW-0472">Membrane</keyword>
<feature type="domain" description="AAA" evidence="8">
    <location>
        <begin position="265"/>
        <end position="384"/>
    </location>
</feature>
<keyword evidence="4" id="KW-0067">ATP-binding</keyword>
<dbReference type="RefSeq" id="WP_048342295.1">
    <property type="nucleotide sequence ID" value="NZ_BJLQ01000054.1"/>
</dbReference>
<dbReference type="InterPro" id="IPR005702">
    <property type="entry name" value="Wzc-like_C"/>
</dbReference>
<feature type="compositionally biased region" description="Basic and acidic residues" evidence="6">
    <location>
        <begin position="453"/>
        <end position="462"/>
    </location>
</feature>
<evidence type="ECO:0000256" key="3">
    <source>
        <dbReference type="ARBA" id="ARBA00022777"/>
    </source>
</evidence>
<dbReference type="Proteomes" id="UP000320461">
    <property type="component" value="Unassembled WGS sequence"/>
</dbReference>
<keyword evidence="2" id="KW-0547">Nucleotide-binding</keyword>
<name>A0A4Y3KN56_9CELL</name>
<evidence type="ECO:0000256" key="1">
    <source>
        <dbReference type="ARBA" id="ARBA00022679"/>
    </source>
</evidence>
<evidence type="ECO:0000313" key="10">
    <source>
        <dbReference type="Proteomes" id="UP000320461"/>
    </source>
</evidence>
<evidence type="ECO:0000256" key="6">
    <source>
        <dbReference type="SAM" id="MobiDB-lite"/>
    </source>
</evidence>
<keyword evidence="5" id="KW-0829">Tyrosine-protein kinase</keyword>